<feature type="transmembrane region" description="Helical" evidence="6">
    <location>
        <begin position="293"/>
        <end position="312"/>
    </location>
</feature>
<keyword evidence="8" id="KW-1185">Reference proteome</keyword>
<accession>A0A812MXJ3</accession>
<feature type="transmembrane region" description="Helical" evidence="6">
    <location>
        <begin position="42"/>
        <end position="62"/>
    </location>
</feature>
<keyword evidence="4 6" id="KW-1133">Transmembrane helix</keyword>
<evidence type="ECO:0000256" key="5">
    <source>
        <dbReference type="ARBA" id="ARBA00023136"/>
    </source>
</evidence>
<evidence type="ECO:0000256" key="4">
    <source>
        <dbReference type="ARBA" id="ARBA00022989"/>
    </source>
</evidence>
<evidence type="ECO:0000256" key="1">
    <source>
        <dbReference type="ARBA" id="ARBA00004141"/>
    </source>
</evidence>
<comment type="caution">
    <text evidence="7">The sequence shown here is derived from an EMBL/GenBank/DDBJ whole genome shotgun (WGS) entry which is preliminary data.</text>
</comment>
<comment type="subcellular location">
    <subcellularLocation>
        <location evidence="1">Membrane</location>
        <topology evidence="1">Multi-pass membrane protein</topology>
    </subcellularLocation>
</comment>
<gene>
    <name evidence="7" type="primary">sym1</name>
    <name evidence="7" type="ORF">SNAT2548_LOCUS14764</name>
</gene>
<keyword evidence="3 6" id="KW-0812">Transmembrane</keyword>
<dbReference type="OrthoDB" id="443452at2759"/>
<evidence type="ECO:0000256" key="6">
    <source>
        <dbReference type="RuleBase" id="RU363053"/>
    </source>
</evidence>
<dbReference type="PANTHER" id="PTHR11266:SF21">
    <property type="entry name" value="ACT DOMAIN-CONTAINING PROTEIN"/>
    <property type="match status" value="1"/>
</dbReference>
<reference evidence="7" key="1">
    <citation type="submission" date="2021-02" db="EMBL/GenBank/DDBJ databases">
        <authorList>
            <person name="Dougan E. K."/>
            <person name="Rhodes N."/>
            <person name="Thang M."/>
            <person name="Chan C."/>
        </authorList>
    </citation>
    <scope>NUCLEOTIDE SEQUENCE</scope>
</reference>
<dbReference type="GO" id="GO:0005737">
    <property type="term" value="C:cytoplasm"/>
    <property type="evidence" value="ECO:0007669"/>
    <property type="project" value="TreeGrafter"/>
</dbReference>
<evidence type="ECO:0000256" key="3">
    <source>
        <dbReference type="ARBA" id="ARBA00022692"/>
    </source>
</evidence>
<comment type="similarity">
    <text evidence="2 6">Belongs to the peroxisomal membrane protein PXMP2/4 family.</text>
</comment>
<dbReference type="Pfam" id="PF04117">
    <property type="entry name" value="Mpv17_PMP22"/>
    <property type="match status" value="1"/>
</dbReference>
<organism evidence="7 8">
    <name type="scientific">Symbiodinium natans</name>
    <dbReference type="NCBI Taxonomy" id="878477"/>
    <lineage>
        <taxon>Eukaryota</taxon>
        <taxon>Sar</taxon>
        <taxon>Alveolata</taxon>
        <taxon>Dinophyceae</taxon>
        <taxon>Suessiales</taxon>
        <taxon>Symbiodiniaceae</taxon>
        <taxon>Symbiodinium</taxon>
    </lineage>
</organism>
<dbReference type="Proteomes" id="UP000604046">
    <property type="component" value="Unassembled WGS sequence"/>
</dbReference>
<proteinExistence type="inferred from homology"/>
<name>A0A812MXJ3_9DINO</name>
<dbReference type="GO" id="GO:0016020">
    <property type="term" value="C:membrane"/>
    <property type="evidence" value="ECO:0007669"/>
    <property type="project" value="UniProtKB-SubCell"/>
</dbReference>
<keyword evidence="5 6" id="KW-0472">Membrane</keyword>
<dbReference type="InterPro" id="IPR007248">
    <property type="entry name" value="Mpv17_PMP22"/>
</dbReference>
<evidence type="ECO:0000256" key="2">
    <source>
        <dbReference type="ARBA" id="ARBA00006824"/>
    </source>
</evidence>
<sequence length="322" mass="35690">MPRMDGEGYCSIEADSVYGAAIAMPQIARSSGWPATLTSLTIRIYFFTVLNLLVQGFLLSMIGEEQLIMYPFAGQMHLCDFGASVKECPDAPNCIGPSGTVYSPPRLYSFPIWSTRVFVRDSMKAIFPEHAEQIDASVDPGEYRSASKAQPLAVAFATCFAKGSASDSIAQKVVEQKEEMSLTRNSAFAFFSGAYLGIGQHFVYNVAFTRLFGPGMELRVGVQKVLADLFVHVPFLYLPLYYMFEDTALGIGNPASGLRRWRAELPDTMMAYCKIFPIFHLFNFTVTPPELRIAVVACVSFVWLVVLSYLSHYNVEHAPAPE</sequence>
<dbReference type="PANTHER" id="PTHR11266">
    <property type="entry name" value="PEROXISOMAL MEMBRANE PROTEIN 2, PXMP2 MPV17"/>
    <property type="match status" value="1"/>
</dbReference>
<dbReference type="AlphaFoldDB" id="A0A812MXJ3"/>
<evidence type="ECO:0000313" key="7">
    <source>
        <dbReference type="EMBL" id="CAE7278450.1"/>
    </source>
</evidence>
<protein>
    <submittedName>
        <fullName evidence="7">Sym1 protein</fullName>
    </submittedName>
</protein>
<dbReference type="EMBL" id="CAJNDS010001779">
    <property type="protein sequence ID" value="CAE7278450.1"/>
    <property type="molecule type" value="Genomic_DNA"/>
</dbReference>
<evidence type="ECO:0000313" key="8">
    <source>
        <dbReference type="Proteomes" id="UP000604046"/>
    </source>
</evidence>